<dbReference type="InterPro" id="IPR010089">
    <property type="entry name" value="Flavoprotein_WrbA-like"/>
</dbReference>
<dbReference type="InterPro" id="IPR005025">
    <property type="entry name" value="FMN_Rdtase-like_dom"/>
</dbReference>
<sequence>MSIFQKLFKKETTQMSSSKVNLAVIYYSSNGTNFQLAQWAAEGGLQAGADVKILKVPETAPQSVIDGSPSWKAHLEATKHIPTVSLADLEWADAIIFSMPTRFGNLPAQMKQFIDTTGGLWAQGKTVNKVVSAMTSAQNPNAGQEQTILQLYTSMYHWGAIVAAPGFTDPSVFVAGGNPYGTSVTVDQNGAMKEDVRAAAEHQAKRTVSVARSVKNGLEQDKEVK</sequence>
<comment type="caution">
    <text evidence="4">The sequence shown here is derived from an EMBL/GenBank/DDBJ whole genome shotgun (WGS) entry which is preliminary data.</text>
</comment>
<accession>A0ABX1Y6D0</accession>
<proteinExistence type="inferred from homology"/>
<comment type="similarity">
    <text evidence="1">Belongs to the WrbA family.</text>
</comment>
<dbReference type="Pfam" id="PF03358">
    <property type="entry name" value="FMN_red"/>
    <property type="match status" value="1"/>
</dbReference>
<keyword evidence="5" id="KW-1185">Reference proteome</keyword>
<feature type="domain" description="Flavodoxin-like" evidence="3">
    <location>
        <begin position="22"/>
        <end position="204"/>
    </location>
</feature>
<dbReference type="EC" id="1.6.5.2" evidence="4"/>
<evidence type="ECO:0000313" key="4">
    <source>
        <dbReference type="EMBL" id="NOU75518.1"/>
    </source>
</evidence>
<dbReference type="EMBL" id="WHOA01000218">
    <property type="protein sequence ID" value="NOU75518.1"/>
    <property type="molecule type" value="Genomic_DNA"/>
</dbReference>
<evidence type="ECO:0000256" key="2">
    <source>
        <dbReference type="SAM" id="MobiDB-lite"/>
    </source>
</evidence>
<dbReference type="RefSeq" id="WP_171647214.1">
    <property type="nucleotide sequence ID" value="NZ_WHOA01000218.1"/>
</dbReference>
<reference evidence="4 5" key="1">
    <citation type="submission" date="2019-10" db="EMBL/GenBank/DDBJ databases">
        <title>Description of Paenibacillus terrestris sp. nov.</title>
        <authorList>
            <person name="Carlier A."/>
            <person name="Qi S."/>
        </authorList>
    </citation>
    <scope>NUCLEOTIDE SEQUENCE [LARGE SCALE GENOMIC DNA]</scope>
    <source>
        <strain evidence="4 5">LMG 31458</strain>
    </source>
</reference>
<name>A0ABX1Y6D0_9BACL</name>
<evidence type="ECO:0000256" key="1">
    <source>
        <dbReference type="ARBA" id="ARBA00006961"/>
    </source>
</evidence>
<dbReference type="Gene3D" id="3.40.50.360">
    <property type="match status" value="1"/>
</dbReference>
<evidence type="ECO:0000313" key="5">
    <source>
        <dbReference type="Proteomes" id="UP000616779"/>
    </source>
</evidence>
<dbReference type="PROSITE" id="PS50902">
    <property type="entry name" value="FLAVODOXIN_LIKE"/>
    <property type="match status" value="1"/>
</dbReference>
<evidence type="ECO:0000259" key="3">
    <source>
        <dbReference type="PROSITE" id="PS50902"/>
    </source>
</evidence>
<protein>
    <submittedName>
        <fullName evidence="4">NAD(P)H:quinone oxidoreductase</fullName>
        <ecNumber evidence="4">1.6.5.2</ecNumber>
    </submittedName>
</protein>
<gene>
    <name evidence="4" type="primary">wrbA</name>
    <name evidence="4" type="ORF">GC098_29785</name>
</gene>
<dbReference type="InterPro" id="IPR029039">
    <property type="entry name" value="Flavoprotein-like_sf"/>
</dbReference>
<dbReference type="PANTHER" id="PTHR30546:SF23">
    <property type="entry name" value="FLAVOPROTEIN-LIKE PROTEIN YCP4-RELATED"/>
    <property type="match status" value="1"/>
</dbReference>
<dbReference type="GO" id="GO:0003955">
    <property type="term" value="F:NAD(P)H dehydrogenase (quinone) activity"/>
    <property type="evidence" value="ECO:0007669"/>
    <property type="project" value="UniProtKB-EC"/>
</dbReference>
<organism evidence="4 5">
    <name type="scientific">Paenibacillus phytorum</name>
    <dbReference type="NCBI Taxonomy" id="2654977"/>
    <lineage>
        <taxon>Bacteria</taxon>
        <taxon>Bacillati</taxon>
        <taxon>Bacillota</taxon>
        <taxon>Bacilli</taxon>
        <taxon>Bacillales</taxon>
        <taxon>Paenibacillaceae</taxon>
        <taxon>Paenibacillus</taxon>
    </lineage>
</organism>
<feature type="region of interest" description="Disordered" evidence="2">
    <location>
        <begin position="198"/>
        <end position="225"/>
    </location>
</feature>
<dbReference type="InterPro" id="IPR008254">
    <property type="entry name" value="Flavodoxin/NO_synth"/>
</dbReference>
<dbReference type="NCBIfam" id="TIGR01755">
    <property type="entry name" value="flav_wrbA"/>
    <property type="match status" value="1"/>
</dbReference>
<dbReference type="SUPFAM" id="SSF52218">
    <property type="entry name" value="Flavoproteins"/>
    <property type="match status" value="1"/>
</dbReference>
<dbReference type="Proteomes" id="UP000616779">
    <property type="component" value="Unassembled WGS sequence"/>
</dbReference>
<keyword evidence="4" id="KW-0560">Oxidoreductase</keyword>
<dbReference type="NCBIfam" id="NF002999">
    <property type="entry name" value="PRK03767.1"/>
    <property type="match status" value="1"/>
</dbReference>
<dbReference type="PANTHER" id="PTHR30546">
    <property type="entry name" value="FLAVODOXIN-RELATED PROTEIN WRBA-RELATED"/>
    <property type="match status" value="1"/>
</dbReference>